<dbReference type="Proteomes" id="UP000887574">
    <property type="component" value="Unplaced"/>
</dbReference>
<reference evidence="2" key="1">
    <citation type="submission" date="2022-11" db="UniProtKB">
        <authorList>
            <consortium name="WormBaseParasite"/>
        </authorList>
    </citation>
    <scope>IDENTIFICATION</scope>
</reference>
<protein>
    <submittedName>
        <fullName evidence="2">Uncharacterized protein</fullName>
    </submittedName>
</protein>
<dbReference type="InterPro" id="IPR038765">
    <property type="entry name" value="Papain-like_cys_pep_sf"/>
</dbReference>
<evidence type="ECO:0000313" key="2">
    <source>
        <dbReference type="WBParaSite" id="jg15654"/>
    </source>
</evidence>
<dbReference type="AlphaFoldDB" id="A0A915D513"/>
<accession>A0A915D513</accession>
<dbReference type="WBParaSite" id="jg15654">
    <property type="protein sequence ID" value="jg15654"/>
    <property type="gene ID" value="jg15654"/>
</dbReference>
<name>A0A915D513_9BILA</name>
<proteinExistence type="predicted"/>
<dbReference type="SUPFAM" id="SSF54001">
    <property type="entry name" value="Cysteine proteinases"/>
    <property type="match status" value="1"/>
</dbReference>
<sequence>MEYLSATAYNFRMGQGPYELSEETYNEEDSSEFDMDQAPHDQNDVCAEEFGMKLTREDLDCLKPGKCLKGEVINYYMQLIIRRSDMDINLPTVVYFFLGKFDYFS</sequence>
<keyword evidence="1" id="KW-1185">Reference proteome</keyword>
<dbReference type="Gene3D" id="3.40.395.10">
    <property type="entry name" value="Adenoviral Proteinase, Chain A"/>
    <property type="match status" value="1"/>
</dbReference>
<evidence type="ECO:0000313" key="1">
    <source>
        <dbReference type="Proteomes" id="UP000887574"/>
    </source>
</evidence>
<organism evidence="1 2">
    <name type="scientific">Ditylenchus dipsaci</name>
    <dbReference type="NCBI Taxonomy" id="166011"/>
    <lineage>
        <taxon>Eukaryota</taxon>
        <taxon>Metazoa</taxon>
        <taxon>Ecdysozoa</taxon>
        <taxon>Nematoda</taxon>
        <taxon>Chromadorea</taxon>
        <taxon>Rhabditida</taxon>
        <taxon>Tylenchina</taxon>
        <taxon>Tylenchomorpha</taxon>
        <taxon>Sphaerularioidea</taxon>
        <taxon>Anguinidae</taxon>
        <taxon>Anguininae</taxon>
        <taxon>Ditylenchus</taxon>
    </lineage>
</organism>